<proteinExistence type="predicted"/>
<dbReference type="EMBL" id="GBXM01009326">
    <property type="protein sequence ID" value="JAH99251.1"/>
    <property type="molecule type" value="Transcribed_RNA"/>
</dbReference>
<dbReference type="AlphaFoldDB" id="A0A0E9XA04"/>
<sequence>MYITNYIKQGLLTVRMANMYFRCICSVAME</sequence>
<accession>A0A0E9XA04</accession>
<protein>
    <submittedName>
        <fullName evidence="1">Uncharacterized protein</fullName>
    </submittedName>
</protein>
<reference evidence="1" key="2">
    <citation type="journal article" date="2015" name="Fish Shellfish Immunol.">
        <title>Early steps in the European eel (Anguilla anguilla)-Vibrio vulnificus interaction in the gills: Role of the RtxA13 toxin.</title>
        <authorList>
            <person name="Callol A."/>
            <person name="Pajuelo D."/>
            <person name="Ebbesson L."/>
            <person name="Teles M."/>
            <person name="MacKenzie S."/>
            <person name="Amaro C."/>
        </authorList>
    </citation>
    <scope>NUCLEOTIDE SEQUENCE</scope>
</reference>
<evidence type="ECO:0000313" key="1">
    <source>
        <dbReference type="EMBL" id="JAH99251.1"/>
    </source>
</evidence>
<reference evidence="1" key="1">
    <citation type="submission" date="2014-11" db="EMBL/GenBank/DDBJ databases">
        <authorList>
            <person name="Amaro Gonzalez C."/>
        </authorList>
    </citation>
    <scope>NUCLEOTIDE SEQUENCE</scope>
</reference>
<organism evidence="1">
    <name type="scientific">Anguilla anguilla</name>
    <name type="common">European freshwater eel</name>
    <name type="synonym">Muraena anguilla</name>
    <dbReference type="NCBI Taxonomy" id="7936"/>
    <lineage>
        <taxon>Eukaryota</taxon>
        <taxon>Metazoa</taxon>
        <taxon>Chordata</taxon>
        <taxon>Craniata</taxon>
        <taxon>Vertebrata</taxon>
        <taxon>Euteleostomi</taxon>
        <taxon>Actinopterygii</taxon>
        <taxon>Neopterygii</taxon>
        <taxon>Teleostei</taxon>
        <taxon>Anguilliformes</taxon>
        <taxon>Anguillidae</taxon>
        <taxon>Anguilla</taxon>
    </lineage>
</organism>
<name>A0A0E9XA04_ANGAN</name>